<dbReference type="OrthoDB" id="9794709at2"/>
<dbReference type="AlphaFoldDB" id="A0A420XTB1"/>
<feature type="transmembrane region" description="Helical" evidence="1">
    <location>
        <begin position="229"/>
        <end position="246"/>
    </location>
</feature>
<keyword evidence="1" id="KW-0812">Transmembrane</keyword>
<gene>
    <name evidence="2" type="ORF">CLV35_0486</name>
</gene>
<feature type="transmembrane region" description="Helical" evidence="1">
    <location>
        <begin position="164"/>
        <end position="184"/>
    </location>
</feature>
<accession>A0A420XTB1</accession>
<keyword evidence="1" id="KW-0472">Membrane</keyword>
<proteinExistence type="predicted"/>
<name>A0A420XTB1_9ACTN</name>
<keyword evidence="1" id="KW-1133">Transmembrane helix</keyword>
<feature type="transmembrane region" description="Helical" evidence="1">
    <location>
        <begin position="191"/>
        <end position="209"/>
    </location>
</feature>
<feature type="transmembrane region" description="Helical" evidence="1">
    <location>
        <begin position="99"/>
        <end position="119"/>
    </location>
</feature>
<reference evidence="2 3" key="1">
    <citation type="submission" date="2018-10" db="EMBL/GenBank/DDBJ databases">
        <title>Genomic Encyclopedia of Archaeal and Bacterial Type Strains, Phase II (KMG-II): from individual species to whole genera.</title>
        <authorList>
            <person name="Goeker M."/>
        </authorList>
    </citation>
    <scope>NUCLEOTIDE SEQUENCE [LARGE SCALE GENOMIC DNA]</scope>
    <source>
        <strain evidence="2 3">RP-AC37</strain>
    </source>
</reference>
<comment type="caution">
    <text evidence="2">The sequence shown here is derived from an EMBL/GenBank/DDBJ whole genome shotgun (WGS) entry which is preliminary data.</text>
</comment>
<evidence type="ECO:0000256" key="1">
    <source>
        <dbReference type="SAM" id="Phobius"/>
    </source>
</evidence>
<dbReference type="Pfam" id="PF03988">
    <property type="entry name" value="DUF347"/>
    <property type="match status" value="4"/>
</dbReference>
<dbReference type="InParanoid" id="A0A420XTB1"/>
<protein>
    <submittedName>
        <fullName evidence="2">Putative membrane-anchored protein</fullName>
    </submittedName>
</protein>
<keyword evidence="3" id="KW-1185">Reference proteome</keyword>
<feature type="transmembrane region" description="Helical" evidence="1">
    <location>
        <begin position="75"/>
        <end position="93"/>
    </location>
</feature>
<evidence type="ECO:0000313" key="3">
    <source>
        <dbReference type="Proteomes" id="UP000281955"/>
    </source>
</evidence>
<dbReference type="Proteomes" id="UP000281955">
    <property type="component" value="Unassembled WGS sequence"/>
</dbReference>
<organism evidence="2 3">
    <name type="scientific">Motilibacter peucedani</name>
    <dbReference type="NCBI Taxonomy" id="598650"/>
    <lineage>
        <taxon>Bacteria</taxon>
        <taxon>Bacillati</taxon>
        <taxon>Actinomycetota</taxon>
        <taxon>Actinomycetes</taxon>
        <taxon>Motilibacterales</taxon>
        <taxon>Motilibacteraceae</taxon>
        <taxon>Motilibacter</taxon>
    </lineage>
</organism>
<feature type="transmembrane region" description="Helical" evidence="1">
    <location>
        <begin position="139"/>
        <end position="158"/>
    </location>
</feature>
<feature type="transmembrane region" description="Helical" evidence="1">
    <location>
        <begin position="40"/>
        <end position="63"/>
    </location>
</feature>
<sequence>MSLRHPRFPDPVAAKVPEVTVLFWVIKVLTTGMGEAASDYLGNTSLVLGGLVGVGGFGLAMWLQLRSTRYAAQTYWFAVAMVAVFGTMVADILHVATSLSYWVTSAFYAVAVGVCFVLWRRSEGTLSVHSIVTARRERFYWCTVLATFALGTAVGDLTGMTVGLGFFSSGVMFAVAILVPLVAWRLGANPVLTFWTAYVLTRPLGASFADWFGKERSIGGGLGFGDGTVTAVMLVLIVLLVLYAALSGTDAQPEHDELVPAATSA</sequence>
<evidence type="ECO:0000313" key="2">
    <source>
        <dbReference type="EMBL" id="RKS80066.1"/>
    </source>
</evidence>
<dbReference type="InterPro" id="IPR007136">
    <property type="entry name" value="DUF347"/>
</dbReference>
<dbReference type="RefSeq" id="WP_121191803.1">
    <property type="nucleotide sequence ID" value="NZ_RBWV01000009.1"/>
</dbReference>
<dbReference type="EMBL" id="RBWV01000009">
    <property type="protein sequence ID" value="RKS80066.1"/>
    <property type="molecule type" value="Genomic_DNA"/>
</dbReference>